<comment type="cofactor">
    <cofactor evidence="6">
        <name>Zn(2+)</name>
        <dbReference type="ChEBI" id="CHEBI:29105"/>
    </cofactor>
    <text evidence="6">Binds 1 zinc ion per subunit.</text>
</comment>
<evidence type="ECO:0000256" key="4">
    <source>
        <dbReference type="ARBA" id="ARBA00022833"/>
    </source>
</evidence>
<dbReference type="PANTHER" id="PTHR34978:SF3">
    <property type="entry name" value="SLR0241 PROTEIN"/>
    <property type="match status" value="1"/>
</dbReference>
<dbReference type="GO" id="GO:0008237">
    <property type="term" value="F:metallopeptidase activity"/>
    <property type="evidence" value="ECO:0007669"/>
    <property type="project" value="UniProtKB-KW"/>
</dbReference>
<keyword evidence="7" id="KW-1133">Transmembrane helix</keyword>
<evidence type="ECO:0000259" key="8">
    <source>
        <dbReference type="Pfam" id="PF01435"/>
    </source>
</evidence>
<dbReference type="Pfam" id="PF01435">
    <property type="entry name" value="Peptidase_M48"/>
    <property type="match status" value="1"/>
</dbReference>
<comment type="similarity">
    <text evidence="6">Belongs to the peptidase M48 family.</text>
</comment>
<feature type="transmembrane region" description="Helical" evidence="7">
    <location>
        <begin position="276"/>
        <end position="296"/>
    </location>
</feature>
<evidence type="ECO:0000256" key="7">
    <source>
        <dbReference type="SAM" id="Phobius"/>
    </source>
</evidence>
<feature type="transmembrane region" description="Helical" evidence="7">
    <location>
        <begin position="35"/>
        <end position="55"/>
    </location>
</feature>
<organism evidence="9 10">
    <name type="scientific">Streptomyces polychromogenes</name>
    <dbReference type="NCBI Taxonomy" id="67342"/>
    <lineage>
        <taxon>Bacteria</taxon>
        <taxon>Bacillati</taxon>
        <taxon>Actinomycetota</taxon>
        <taxon>Actinomycetes</taxon>
        <taxon>Kitasatosporales</taxon>
        <taxon>Streptomycetaceae</taxon>
        <taxon>Streptomyces</taxon>
    </lineage>
</organism>
<keyword evidence="4 6" id="KW-0862">Zinc</keyword>
<evidence type="ECO:0000256" key="3">
    <source>
        <dbReference type="ARBA" id="ARBA00022801"/>
    </source>
</evidence>
<dbReference type="InterPro" id="IPR052173">
    <property type="entry name" value="Beta-lactam_resp_regulator"/>
</dbReference>
<feature type="domain" description="Peptidase M48" evidence="8">
    <location>
        <begin position="115"/>
        <end position="184"/>
    </location>
</feature>
<keyword evidence="2" id="KW-0479">Metal-binding</keyword>
<gene>
    <name evidence="9" type="ORF">GCM10010302_10460</name>
</gene>
<evidence type="ECO:0000256" key="5">
    <source>
        <dbReference type="ARBA" id="ARBA00023049"/>
    </source>
</evidence>
<evidence type="ECO:0000256" key="6">
    <source>
        <dbReference type="RuleBase" id="RU003983"/>
    </source>
</evidence>
<keyword evidence="10" id="KW-1185">Reference proteome</keyword>
<keyword evidence="3 6" id="KW-0378">Hydrolase</keyword>
<feature type="transmembrane region" description="Helical" evidence="7">
    <location>
        <begin position="84"/>
        <end position="103"/>
    </location>
</feature>
<keyword evidence="7" id="KW-0472">Membrane</keyword>
<dbReference type="PANTHER" id="PTHR34978">
    <property type="entry name" value="POSSIBLE SENSOR-TRANSDUCER PROTEIN BLAR"/>
    <property type="match status" value="1"/>
</dbReference>
<name>A0ABN0V4L3_9ACTN</name>
<sequence>MIHAVWLWLPLLVPFLAGPAGRRLASTLPPRQAVWLLTTTAAGLAAASTCALALLVVPGATHLRVIAALGHLLTPLGGGSPDAVVAVAVASGALLAWCTARLAQGVRRRWIQLRRAARLAAQARGELVVLTHDHPDAYALPGRPGRIVVTTGMLRALSAPEREALLAHERAHLAGRHHLFAALVDLAAVCHPALRTLREPLAYALERSADESAADAVADRRLAARAIGRAALASQASTAAANARPGLALAATAGPVPRRVAALLTERRAGGPRRRLLAPCLAAITLLACLALSAGASLQAADDLHDGVEVAQGELPDH</sequence>
<evidence type="ECO:0000256" key="2">
    <source>
        <dbReference type="ARBA" id="ARBA00022723"/>
    </source>
</evidence>
<proteinExistence type="inferred from homology"/>
<dbReference type="Gene3D" id="3.30.2010.10">
    <property type="entry name" value="Metalloproteases ('zincins'), catalytic domain"/>
    <property type="match status" value="1"/>
</dbReference>
<evidence type="ECO:0000256" key="1">
    <source>
        <dbReference type="ARBA" id="ARBA00022670"/>
    </source>
</evidence>
<accession>A0ABN0V4L3</accession>
<keyword evidence="5 6" id="KW-0482">Metalloprotease</keyword>
<evidence type="ECO:0000313" key="10">
    <source>
        <dbReference type="Proteomes" id="UP001501867"/>
    </source>
</evidence>
<dbReference type="InterPro" id="IPR001915">
    <property type="entry name" value="Peptidase_M48"/>
</dbReference>
<keyword evidence="7" id="KW-0812">Transmembrane</keyword>
<protein>
    <submittedName>
        <fullName evidence="9">M48 family metalloprotease</fullName>
    </submittedName>
</protein>
<evidence type="ECO:0000313" key="9">
    <source>
        <dbReference type="EMBL" id="GAA0274772.1"/>
    </source>
</evidence>
<dbReference type="CDD" id="cd07326">
    <property type="entry name" value="M56_BlaR1_MecR1_like"/>
    <property type="match status" value="1"/>
</dbReference>
<keyword evidence="1 6" id="KW-0645">Protease</keyword>
<comment type="caution">
    <text evidence="9">The sequence shown here is derived from an EMBL/GenBank/DDBJ whole genome shotgun (WGS) entry which is preliminary data.</text>
</comment>
<dbReference type="EMBL" id="BAAABV010000009">
    <property type="protein sequence ID" value="GAA0274772.1"/>
    <property type="molecule type" value="Genomic_DNA"/>
</dbReference>
<reference evidence="9 10" key="1">
    <citation type="journal article" date="2019" name="Int. J. Syst. Evol. Microbiol.">
        <title>The Global Catalogue of Microorganisms (GCM) 10K type strain sequencing project: providing services to taxonomists for standard genome sequencing and annotation.</title>
        <authorList>
            <consortium name="The Broad Institute Genomics Platform"/>
            <consortium name="The Broad Institute Genome Sequencing Center for Infectious Disease"/>
            <person name="Wu L."/>
            <person name="Ma J."/>
        </authorList>
    </citation>
    <scope>NUCLEOTIDE SEQUENCE [LARGE SCALE GENOMIC DNA]</scope>
    <source>
        <strain evidence="9 10">JCM 4505</strain>
    </source>
</reference>
<dbReference type="Proteomes" id="UP001501867">
    <property type="component" value="Unassembled WGS sequence"/>
</dbReference>
<dbReference type="RefSeq" id="WP_344153125.1">
    <property type="nucleotide sequence ID" value="NZ_BAAABV010000009.1"/>
</dbReference>